<evidence type="ECO:0000313" key="1">
    <source>
        <dbReference type="EMBL" id="MBA0801653.1"/>
    </source>
</evidence>
<dbReference type="AlphaFoldDB" id="A0A7J9GVQ6"/>
<reference evidence="1 2" key="1">
    <citation type="journal article" date="2019" name="Genome Biol. Evol.">
        <title>Insights into the evolution of the New World diploid cottons (Gossypium, subgenus Houzingenia) based on genome sequencing.</title>
        <authorList>
            <person name="Grover C.E."/>
            <person name="Arick M.A. 2nd"/>
            <person name="Thrash A."/>
            <person name="Conover J.L."/>
            <person name="Sanders W.S."/>
            <person name="Peterson D.G."/>
            <person name="Frelichowski J.E."/>
            <person name="Scheffler J.A."/>
            <person name="Scheffler B.E."/>
            <person name="Wendel J.F."/>
        </authorList>
    </citation>
    <scope>NUCLEOTIDE SEQUENCE [LARGE SCALE GENOMIC DNA]</scope>
    <source>
        <strain evidence="1">0</strain>
        <tissue evidence="1">Leaf</tissue>
    </source>
</reference>
<organism evidence="1 2">
    <name type="scientific">Gossypium harknessii</name>
    <dbReference type="NCBI Taxonomy" id="34285"/>
    <lineage>
        <taxon>Eukaryota</taxon>
        <taxon>Viridiplantae</taxon>
        <taxon>Streptophyta</taxon>
        <taxon>Embryophyta</taxon>
        <taxon>Tracheophyta</taxon>
        <taxon>Spermatophyta</taxon>
        <taxon>Magnoliopsida</taxon>
        <taxon>eudicotyledons</taxon>
        <taxon>Gunneridae</taxon>
        <taxon>Pentapetalae</taxon>
        <taxon>rosids</taxon>
        <taxon>malvids</taxon>
        <taxon>Malvales</taxon>
        <taxon>Malvaceae</taxon>
        <taxon>Malvoideae</taxon>
        <taxon>Gossypium</taxon>
    </lineage>
</organism>
<evidence type="ECO:0000313" key="2">
    <source>
        <dbReference type="Proteomes" id="UP000593560"/>
    </source>
</evidence>
<name>A0A7J9GVQ6_9ROSI</name>
<dbReference type="EMBL" id="JABFAD010000007">
    <property type="protein sequence ID" value="MBA0801653.1"/>
    <property type="molecule type" value="Genomic_DNA"/>
</dbReference>
<accession>A0A7J9GVQ6</accession>
<protein>
    <submittedName>
        <fullName evidence="1">Uncharacterized protein</fullName>
    </submittedName>
</protein>
<comment type="caution">
    <text evidence="1">The sequence shown here is derived from an EMBL/GenBank/DDBJ whole genome shotgun (WGS) entry which is preliminary data.</text>
</comment>
<dbReference type="OrthoDB" id="10487394at2759"/>
<keyword evidence="2" id="KW-1185">Reference proteome</keyword>
<proteinExistence type="predicted"/>
<sequence>MTKYNLTPEIQTHPSFTKKITNAKEGHGGFQIKEAIIRLREGVVGIGQCHGSQAAQTLFLFQVLRLHPLFVRAYVFDTSIFNSFPIFSYIQASELVVHHALLFMAVIFRSGGCQWERAECYQNGTEYFLVGRDSSVSTSCSDAQTRKATRFDLKLLLLARMPTSAARRMRVGWPQPKDGDLWLSQGF</sequence>
<gene>
    <name evidence="1" type="ORF">Gohar_012005</name>
</gene>
<dbReference type="Proteomes" id="UP000593560">
    <property type="component" value="Unassembled WGS sequence"/>
</dbReference>